<evidence type="ECO:0000256" key="4">
    <source>
        <dbReference type="ARBA" id="ARBA00008819"/>
    </source>
</evidence>
<evidence type="ECO:0000256" key="6">
    <source>
        <dbReference type="ARBA" id="ARBA00023152"/>
    </source>
</evidence>
<dbReference type="Pfam" id="PF01676">
    <property type="entry name" value="Metalloenzyme"/>
    <property type="match status" value="1"/>
</dbReference>
<evidence type="ECO:0000313" key="17">
    <source>
        <dbReference type="Proteomes" id="UP000190774"/>
    </source>
</evidence>
<dbReference type="Gene3D" id="3.40.1450.10">
    <property type="entry name" value="BPG-independent phosphoglycerate mutase, domain B"/>
    <property type="match status" value="1"/>
</dbReference>
<keyword evidence="17" id="KW-1185">Reference proteome</keyword>
<dbReference type="HAMAP" id="MF_01038">
    <property type="entry name" value="GpmI"/>
    <property type="match status" value="1"/>
</dbReference>
<gene>
    <name evidence="9" type="primary">gpmI</name>
    <name evidence="16" type="ORF">SAMN02745166_00325</name>
</gene>
<dbReference type="PIRSF" id="PIRSF001492">
    <property type="entry name" value="IPGAM"/>
    <property type="match status" value="1"/>
</dbReference>
<feature type="binding site" evidence="9 13">
    <location>
        <position position="447"/>
    </location>
    <ligand>
        <name>Mn(2+)</name>
        <dbReference type="ChEBI" id="CHEBI:29035"/>
        <label>2</label>
    </ligand>
</feature>
<feature type="binding site" evidence="9 12">
    <location>
        <position position="188"/>
    </location>
    <ligand>
        <name>substrate</name>
    </ligand>
</feature>
<evidence type="ECO:0000256" key="3">
    <source>
        <dbReference type="ARBA" id="ARBA00004798"/>
    </source>
</evidence>
<dbReference type="AlphaFoldDB" id="A0A1T4WJS9"/>
<protein>
    <recommendedName>
        <fullName evidence="9 10">2,3-bisphosphoglycerate-independent phosphoglycerate mutase</fullName>
        <shortName evidence="9">BPG-independent PGAM</shortName>
        <shortName evidence="9">Phosphoglyceromutase</shortName>
        <shortName evidence="9">iPGM</shortName>
        <ecNumber evidence="9 10">5.4.2.12</ecNumber>
    </recommendedName>
</protein>
<dbReference type="NCBIfam" id="TIGR01307">
    <property type="entry name" value="pgm_bpd_ind"/>
    <property type="match status" value="1"/>
</dbReference>
<dbReference type="GO" id="GO:0005829">
    <property type="term" value="C:cytosol"/>
    <property type="evidence" value="ECO:0007669"/>
    <property type="project" value="TreeGrafter"/>
</dbReference>
<comment type="function">
    <text evidence="2 9">Catalyzes the interconversion of 2-phosphoglycerate and 3-phosphoglycerate.</text>
</comment>
<feature type="domain" description="Metalloenzyme" evidence="14">
    <location>
        <begin position="4"/>
        <end position="502"/>
    </location>
</feature>
<dbReference type="EC" id="5.4.2.12" evidence="9 10"/>
<evidence type="ECO:0000313" key="16">
    <source>
        <dbReference type="EMBL" id="SKA77155.1"/>
    </source>
</evidence>
<dbReference type="Proteomes" id="UP000190774">
    <property type="component" value="Unassembled WGS sequence"/>
</dbReference>
<dbReference type="InterPro" id="IPR011258">
    <property type="entry name" value="BPG-indep_PGM_N"/>
</dbReference>
<dbReference type="GO" id="GO:0004619">
    <property type="term" value="F:phosphoglycerate mutase activity"/>
    <property type="evidence" value="ECO:0007669"/>
    <property type="project" value="UniProtKB-UniRule"/>
</dbReference>
<organism evidence="16 17">
    <name type="scientific">Prosthecobacter debontii</name>
    <dbReference type="NCBI Taxonomy" id="48467"/>
    <lineage>
        <taxon>Bacteria</taxon>
        <taxon>Pseudomonadati</taxon>
        <taxon>Verrucomicrobiota</taxon>
        <taxon>Verrucomicrobiia</taxon>
        <taxon>Verrucomicrobiales</taxon>
        <taxon>Verrucomicrobiaceae</taxon>
        <taxon>Prosthecobacter</taxon>
    </lineage>
</organism>
<evidence type="ECO:0000256" key="11">
    <source>
        <dbReference type="PIRSR" id="PIRSR001492-1"/>
    </source>
</evidence>
<feature type="binding site" evidence="9 12">
    <location>
        <position position="339"/>
    </location>
    <ligand>
        <name>substrate</name>
    </ligand>
</feature>
<feature type="binding site" evidence="9 13">
    <location>
        <position position="464"/>
    </location>
    <ligand>
        <name>Mn(2+)</name>
        <dbReference type="ChEBI" id="CHEBI:29035"/>
        <label>1</label>
    </ligand>
</feature>
<dbReference type="InterPro" id="IPR006124">
    <property type="entry name" value="Metalloenzyme"/>
</dbReference>
<dbReference type="EMBL" id="FUYE01000001">
    <property type="protein sequence ID" value="SKA77155.1"/>
    <property type="molecule type" value="Genomic_DNA"/>
</dbReference>
<evidence type="ECO:0000259" key="15">
    <source>
        <dbReference type="Pfam" id="PF06415"/>
    </source>
</evidence>
<name>A0A1T4WJS9_9BACT</name>
<dbReference type="PANTHER" id="PTHR31637">
    <property type="entry name" value="2,3-BISPHOSPHOGLYCERATE-INDEPENDENT PHOSPHOGLYCERATE MUTASE"/>
    <property type="match status" value="1"/>
</dbReference>
<dbReference type="GO" id="GO:0006096">
    <property type="term" value="P:glycolytic process"/>
    <property type="evidence" value="ECO:0007669"/>
    <property type="project" value="UniProtKB-UniRule"/>
</dbReference>
<evidence type="ECO:0000256" key="1">
    <source>
        <dbReference type="ARBA" id="ARBA00000370"/>
    </source>
</evidence>
<dbReference type="GO" id="GO:0006007">
    <property type="term" value="P:glucose catabolic process"/>
    <property type="evidence" value="ECO:0007669"/>
    <property type="project" value="InterPro"/>
</dbReference>
<evidence type="ECO:0000259" key="14">
    <source>
        <dbReference type="Pfam" id="PF01676"/>
    </source>
</evidence>
<feature type="binding site" evidence="9 13">
    <location>
        <position position="68"/>
    </location>
    <ligand>
        <name>Mn(2+)</name>
        <dbReference type="ChEBI" id="CHEBI:29035"/>
        <label>2</label>
    </ligand>
</feature>
<keyword evidence="7 9" id="KW-0464">Manganese</keyword>
<comment type="catalytic activity">
    <reaction evidence="1 9">
        <text>(2R)-2-phosphoglycerate = (2R)-3-phosphoglycerate</text>
        <dbReference type="Rhea" id="RHEA:15901"/>
        <dbReference type="ChEBI" id="CHEBI:58272"/>
        <dbReference type="ChEBI" id="CHEBI:58289"/>
        <dbReference type="EC" id="5.4.2.12"/>
    </reaction>
</comment>
<evidence type="ECO:0000256" key="2">
    <source>
        <dbReference type="ARBA" id="ARBA00002315"/>
    </source>
</evidence>
<dbReference type="InterPro" id="IPR036646">
    <property type="entry name" value="PGAM_B_sf"/>
</dbReference>
<dbReference type="STRING" id="48467.SAMN02745166_00325"/>
<comment type="subunit">
    <text evidence="9">Monomer.</text>
</comment>
<evidence type="ECO:0000256" key="9">
    <source>
        <dbReference type="HAMAP-Rule" id="MF_01038"/>
    </source>
</evidence>
<dbReference type="CDD" id="cd16010">
    <property type="entry name" value="iPGM"/>
    <property type="match status" value="1"/>
</dbReference>
<comment type="pathway">
    <text evidence="3 9">Carbohydrate degradation; glycolysis; pyruvate from D-glyceraldehyde 3-phosphate: step 3/5.</text>
</comment>
<feature type="domain" description="BPG-independent PGAM N-terminal" evidence="15">
    <location>
        <begin position="88"/>
        <end position="299"/>
    </location>
</feature>
<dbReference type="GO" id="GO:0030145">
    <property type="term" value="F:manganese ion binding"/>
    <property type="evidence" value="ECO:0007669"/>
    <property type="project" value="UniProtKB-UniRule"/>
</dbReference>
<evidence type="ECO:0000256" key="8">
    <source>
        <dbReference type="ARBA" id="ARBA00023235"/>
    </source>
</evidence>
<dbReference type="FunFam" id="3.40.1450.10:FF:000002">
    <property type="entry name" value="2,3-bisphosphoglycerate-independent phosphoglycerate mutase"/>
    <property type="match status" value="1"/>
</dbReference>
<dbReference type="PANTHER" id="PTHR31637:SF0">
    <property type="entry name" value="2,3-BISPHOSPHOGLYCERATE-INDEPENDENT PHOSPHOGLYCERATE MUTASE"/>
    <property type="match status" value="1"/>
</dbReference>
<dbReference type="OrthoDB" id="9800863at2"/>
<feature type="binding site" evidence="9 12">
    <location>
        <begin position="157"/>
        <end position="158"/>
    </location>
    <ligand>
        <name>substrate</name>
    </ligand>
</feature>
<feature type="binding site" evidence="9 12">
    <location>
        <position position="127"/>
    </location>
    <ligand>
        <name>substrate</name>
    </ligand>
</feature>
<dbReference type="SUPFAM" id="SSF64158">
    <property type="entry name" value="2,3-Bisphosphoglycerate-independent phosphoglycerate mutase, substrate-binding domain"/>
    <property type="match status" value="1"/>
</dbReference>
<evidence type="ECO:0000256" key="5">
    <source>
        <dbReference type="ARBA" id="ARBA00022723"/>
    </source>
</evidence>
<feature type="active site" description="Phosphoserine intermediate" evidence="9 11">
    <location>
        <position position="68"/>
    </location>
</feature>
<dbReference type="RefSeq" id="WP_078811549.1">
    <property type="nucleotide sequence ID" value="NZ_FUYE01000001.1"/>
</dbReference>
<keyword evidence="6 9" id="KW-0324">Glycolysis</keyword>
<comment type="cofactor">
    <cofactor evidence="9">
        <name>Mn(2+)</name>
        <dbReference type="ChEBI" id="CHEBI:29035"/>
    </cofactor>
    <text evidence="9">Binds 2 manganese ions per subunit.</text>
</comment>
<dbReference type="UniPathway" id="UPA00109">
    <property type="reaction ID" value="UER00186"/>
</dbReference>
<evidence type="ECO:0000256" key="7">
    <source>
        <dbReference type="ARBA" id="ARBA00023211"/>
    </source>
</evidence>
<feature type="binding site" evidence="9 13">
    <location>
        <position position="446"/>
    </location>
    <ligand>
        <name>Mn(2+)</name>
        <dbReference type="ChEBI" id="CHEBI:29035"/>
        <label>2</label>
    </ligand>
</feature>
<comment type="similarity">
    <text evidence="4 9">Belongs to the BPG-independent phosphoglycerate mutase family.</text>
</comment>
<feature type="binding site" evidence="9 12">
    <location>
        <position position="194"/>
    </location>
    <ligand>
        <name>substrate</name>
    </ligand>
</feature>
<evidence type="ECO:0000256" key="13">
    <source>
        <dbReference type="PIRSR" id="PIRSR001492-3"/>
    </source>
</evidence>
<keyword evidence="5 9" id="KW-0479">Metal-binding</keyword>
<reference evidence="17" key="1">
    <citation type="submission" date="2017-02" db="EMBL/GenBank/DDBJ databases">
        <authorList>
            <person name="Varghese N."/>
            <person name="Submissions S."/>
        </authorList>
    </citation>
    <scope>NUCLEOTIDE SEQUENCE [LARGE SCALE GENOMIC DNA]</scope>
    <source>
        <strain evidence="17">ATCC 700200</strain>
    </source>
</reference>
<sequence length="517" mass="56302">MAKKPVVLIIRDGWGINPGGKAQAAANGDATLLASTPFHDQLYTTYPWAQVSGSGEDVGLPEGQMGNSEVGHLNLGAGRVVYQDLTRINKSIRDGELAKNPVLVEAFEKAKGKRIHFLGLISDGGVHSHQDHLAALCNAAKAAGVTDMMVHAITDGRDTSPTGGAAYVAKLEKDLAPSGAKIATVIGRYYAMDRDTRWERNKLAWDAIVLGRGELRIDTPSAAIQAAYATEKRGDEFLLPMIFSDANEQRIRDGDVVLWFNFRADRARQLSEAFLKTGFEGFDREVHPLVSYYTLTEYDATYYDLGCRVIFAPESLHNNLGQVIAAAGLTQLRAAETEKYPHVTFFFNSGVETPNVGEDRYLAISPKEVPTYDKKPQMSAPDLTFEVLRRLENYDAVIMNFANPDMVGHTGVVEAGVHACETIDLGVRMIVEKTLALGGKLFITADHGNCEQMRNADGSPHTAHTTNLVHGIYVAADADRYTVKDGKLADIAPTLLDMLGVAQPPEMTGETLLVRKA</sequence>
<evidence type="ECO:0000256" key="10">
    <source>
        <dbReference type="NCBIfam" id="TIGR01307"/>
    </source>
</evidence>
<feature type="binding site" evidence="9 13">
    <location>
        <position position="405"/>
    </location>
    <ligand>
        <name>Mn(2+)</name>
        <dbReference type="ChEBI" id="CHEBI:29035"/>
        <label>1</label>
    </ligand>
</feature>
<keyword evidence="8 9" id="KW-0413">Isomerase</keyword>
<dbReference type="InterPro" id="IPR005995">
    <property type="entry name" value="Pgm_bpd_ind"/>
</dbReference>
<dbReference type="InterPro" id="IPR017850">
    <property type="entry name" value="Alkaline_phosphatase_core_sf"/>
</dbReference>
<dbReference type="SUPFAM" id="SSF53649">
    <property type="entry name" value="Alkaline phosphatase-like"/>
    <property type="match status" value="1"/>
</dbReference>
<evidence type="ECO:0000256" key="12">
    <source>
        <dbReference type="PIRSR" id="PIRSR001492-2"/>
    </source>
</evidence>
<feature type="binding site" evidence="9 12">
    <location>
        <begin position="263"/>
        <end position="266"/>
    </location>
    <ligand>
        <name>substrate</name>
    </ligand>
</feature>
<feature type="binding site" evidence="9 13">
    <location>
        <position position="409"/>
    </location>
    <ligand>
        <name>Mn(2+)</name>
        <dbReference type="ChEBI" id="CHEBI:29035"/>
        <label>1</label>
    </ligand>
</feature>
<feature type="binding site" evidence="9 13">
    <location>
        <position position="12"/>
    </location>
    <ligand>
        <name>Mn(2+)</name>
        <dbReference type="ChEBI" id="CHEBI:29035"/>
        <label>2</label>
    </ligand>
</feature>
<accession>A0A1T4WJS9</accession>
<dbReference type="Pfam" id="PF06415">
    <property type="entry name" value="iPGM_N"/>
    <property type="match status" value="1"/>
</dbReference>
<proteinExistence type="inferred from homology"/>
<dbReference type="Gene3D" id="3.40.720.10">
    <property type="entry name" value="Alkaline Phosphatase, subunit A"/>
    <property type="match status" value="1"/>
</dbReference>